<reference evidence="1" key="1">
    <citation type="submission" date="2007-02" db="EMBL/GenBank/DDBJ databases">
        <title>Complete sequence of Pyrobaculum calidifontis JCM 11548.</title>
        <authorList>
            <consortium name="US DOE Joint Genome Institute"/>
            <person name="Copeland A."/>
            <person name="Lucas S."/>
            <person name="Lapidus A."/>
            <person name="Barry K."/>
            <person name="Glavina del Rio T."/>
            <person name="Dalin E."/>
            <person name="Tice H."/>
            <person name="Pitluck S."/>
            <person name="Chain P."/>
            <person name="Malfatti S."/>
            <person name="Shin M."/>
            <person name="Vergez L."/>
            <person name="Schmutz J."/>
            <person name="Larimer F."/>
            <person name="Land M."/>
            <person name="Hauser L."/>
            <person name="Kyrpides N."/>
            <person name="Mikhailova N."/>
            <person name="Cozen A.E."/>
            <person name="Fitz-Gibbon S.T."/>
            <person name="House C.H."/>
            <person name="Saltikov C."/>
            <person name="Lowe T.M."/>
            <person name="Richardson P."/>
        </authorList>
    </citation>
    <scope>NUCLEOTIDE SEQUENCE [LARGE SCALE GENOMIC DNA]</scope>
    <source>
        <strain evidence="1">JCM 11548</strain>
    </source>
</reference>
<dbReference type="STRING" id="410359.Pcal_0806"/>
<accession>A3MUB5</accession>
<gene>
    <name evidence="1" type="ordered locus">Pcal_0806</name>
</gene>
<name>A3MUB5_PYRCJ</name>
<proteinExistence type="predicted"/>
<dbReference type="HOGENOM" id="CLU_1412411_0_0_2"/>
<sequence length="181" mass="20605">MQGLVQRRVKYRIDLGAPTTLRRWIAEEFPQLAKWLEERWDAKLCPLPQPPSLGLLLINWRGGHLLADVSICAPVSHPAPPDVAFDVYFKRVDVCVEPIAPVAEPVEYVTLQIPSVKQFGRITLREGYAVVKHRGLLFVTSAFCEPEARGGVLLKVGKYPCFTYRVGEAFRLIKRVLERRR</sequence>
<keyword evidence="2" id="KW-1185">Reference proteome</keyword>
<dbReference type="Proteomes" id="UP000001431">
    <property type="component" value="Chromosome"/>
</dbReference>
<dbReference type="KEGG" id="pcl:Pcal_0806"/>
<evidence type="ECO:0000313" key="2">
    <source>
        <dbReference type="Proteomes" id="UP000001431"/>
    </source>
</evidence>
<dbReference type="eggNOG" id="arCOG05508">
    <property type="taxonomic scope" value="Archaea"/>
</dbReference>
<organism evidence="1 2">
    <name type="scientific">Pyrobaculum calidifontis (strain DSM 21063 / JCM 11548 / VA1)</name>
    <dbReference type="NCBI Taxonomy" id="410359"/>
    <lineage>
        <taxon>Archaea</taxon>
        <taxon>Thermoproteota</taxon>
        <taxon>Thermoprotei</taxon>
        <taxon>Thermoproteales</taxon>
        <taxon>Thermoproteaceae</taxon>
        <taxon>Pyrobaculum</taxon>
    </lineage>
</organism>
<protein>
    <submittedName>
        <fullName evidence="1">Uncharacterized protein</fullName>
    </submittedName>
</protein>
<evidence type="ECO:0000313" key="1">
    <source>
        <dbReference type="EMBL" id="ABO08232.1"/>
    </source>
</evidence>
<dbReference type="AlphaFoldDB" id="A3MUB5"/>
<dbReference type="EMBL" id="CP000561">
    <property type="protein sequence ID" value="ABO08232.1"/>
    <property type="molecule type" value="Genomic_DNA"/>
</dbReference>